<dbReference type="SMART" id="SM00490">
    <property type="entry name" value="HELICc"/>
    <property type="match status" value="1"/>
</dbReference>
<dbReference type="Proteomes" id="UP000789831">
    <property type="component" value="Unassembled WGS sequence"/>
</dbReference>
<comment type="caution">
    <text evidence="10">The sequence shown here is derived from an EMBL/GenBank/DDBJ whole genome shotgun (WGS) entry which is preliminary data.</text>
</comment>
<dbReference type="InterPro" id="IPR001650">
    <property type="entry name" value="Helicase_C-like"/>
</dbReference>
<dbReference type="CDD" id="cd18787">
    <property type="entry name" value="SF2_C_DEAD"/>
    <property type="match status" value="1"/>
</dbReference>
<dbReference type="PROSITE" id="PS51194">
    <property type="entry name" value="HELICASE_CTER"/>
    <property type="match status" value="1"/>
</dbReference>
<comment type="function">
    <text evidence="6">RNA helicase.</text>
</comment>
<reference evidence="10" key="1">
    <citation type="submission" date="2021-06" db="EMBL/GenBank/DDBJ databases">
        <authorList>
            <person name="Kallberg Y."/>
            <person name="Tangrot J."/>
            <person name="Rosling A."/>
        </authorList>
    </citation>
    <scope>NUCLEOTIDE SEQUENCE</scope>
    <source>
        <strain evidence="10">MT106</strain>
    </source>
</reference>
<comment type="similarity">
    <text evidence="6">Belongs to the DEAD box helicase family.</text>
</comment>
<keyword evidence="6" id="KW-0347">Helicase</keyword>
<evidence type="ECO:0000256" key="3">
    <source>
        <dbReference type="ARBA" id="ARBA00022840"/>
    </source>
</evidence>
<dbReference type="GO" id="GO:0102193">
    <property type="term" value="F:protein-ribulosamine 3-kinase activity"/>
    <property type="evidence" value="ECO:0007669"/>
    <property type="project" value="UniProtKB-EC"/>
</dbReference>
<dbReference type="EMBL" id="CAJVPL010000850">
    <property type="protein sequence ID" value="CAG8534543.1"/>
    <property type="molecule type" value="Genomic_DNA"/>
</dbReference>
<dbReference type="EC" id="3.6.4.13" evidence="6"/>
<dbReference type="Gene3D" id="3.40.50.300">
    <property type="entry name" value="P-loop containing nucleotide triphosphate hydrolases"/>
    <property type="match status" value="2"/>
</dbReference>
<dbReference type="InterPro" id="IPR011545">
    <property type="entry name" value="DEAD/DEAH_box_helicase_dom"/>
</dbReference>
<dbReference type="OrthoDB" id="193716at2759"/>
<organism evidence="10 11">
    <name type="scientific">Ambispora gerdemannii</name>
    <dbReference type="NCBI Taxonomy" id="144530"/>
    <lineage>
        <taxon>Eukaryota</taxon>
        <taxon>Fungi</taxon>
        <taxon>Fungi incertae sedis</taxon>
        <taxon>Mucoromycota</taxon>
        <taxon>Glomeromycotina</taxon>
        <taxon>Glomeromycetes</taxon>
        <taxon>Archaeosporales</taxon>
        <taxon>Ambisporaceae</taxon>
        <taxon>Ambispora</taxon>
    </lineage>
</organism>
<dbReference type="Pfam" id="PF00270">
    <property type="entry name" value="DEAD"/>
    <property type="match status" value="1"/>
</dbReference>
<feature type="compositionally biased region" description="Low complexity" evidence="7">
    <location>
        <begin position="809"/>
        <end position="819"/>
    </location>
</feature>
<feature type="domain" description="Helicase ATP-binding" evidence="8">
    <location>
        <begin position="329"/>
        <end position="509"/>
    </location>
</feature>
<accession>A0A9N9AL69</accession>
<sequence>MVPKAIVEALQASNVCEKVFGWSSISGGCLNNAYKVDTDKGDVFVKTNSDPNSLTMFEGESEALKVISEAVPKFAPKPLCKGLLPNGGAFLATVFVSLNSASTRNQQILFAKKLAQLHSATSHNRMFGFPVVTMCGTTSQDNSWEADWETFYKERRLRPMIANCLKNNSRDAELQRLGKIVVDKVVHHLLKDAEVKPALIHGDLWSGNWAIDSTTNEPVIFDPAACYGHSEMELSIMTMFGSPSYDFFKEYHTHHPRQEPFFEERQAKPTNVEDLNPVDKNYTGTEIVDSSEYVPVRFDSITAISPLTQKALKQEFGYETMSKVQDAVLSQSPIRGDLFVKAKTGTGKTLAFLIPAFETALQHLDPNDRTRHVSIFVISPTRELAQQIAQEAKRLSRFHPFEVHTLVGGEPKGRQMHGLMQRRVDVVVGTPGRLTDLLQSMPDFRNQCSGMKTLILDEADQLLEMGFRQDIENLMRYFPRDRQTFLFSATISPEIRKVASFALRKDYTFIDTVDPNDVNTNLQVKQSYAITPWEIHLKTIRNIVLDHRRSHPEGKIMMFLPTRKGTELYAEIFRITGDIEVFELQSGLNQQQRTRISDRFRKLSSDAMLVTSDVSARGVDYPGVTLVLQVGAASSREQYIHRLGRTGRAGREGEGVLVLAPFEKNFTNTIKDLPIKPLQVPEIKQDNRIQRAVETIDIEMVNDAFKAFLGYYMARADLLKIRKDSLLELGMEFCGAFGVTEMPRLPAKMTQSLGLGRSSLRGGGAFAPRSLGGFGGRDRQSSSRGGFSFGGVSEDRALRRPMGRDRQPSSHGGFSFGGFSEDRLPRRPMGEKEDLHLAEEDLHLAEEDLHLENKKPGRQVSRNYIMM</sequence>
<dbReference type="Gene3D" id="3.90.1200.10">
    <property type="match status" value="1"/>
</dbReference>
<evidence type="ECO:0000256" key="6">
    <source>
        <dbReference type="RuleBase" id="RU365068"/>
    </source>
</evidence>
<keyword evidence="2 6" id="KW-0378">Hydrolase</keyword>
<keyword evidence="3 6" id="KW-0067">ATP-binding</keyword>
<evidence type="ECO:0000256" key="2">
    <source>
        <dbReference type="ARBA" id="ARBA00022801"/>
    </source>
</evidence>
<evidence type="ECO:0000256" key="7">
    <source>
        <dbReference type="SAM" id="MobiDB-lite"/>
    </source>
</evidence>
<dbReference type="SUPFAM" id="SSF56112">
    <property type="entry name" value="Protein kinase-like (PK-like)"/>
    <property type="match status" value="1"/>
</dbReference>
<name>A0A9N9AL69_9GLOM</name>
<protein>
    <recommendedName>
        <fullName evidence="6">ATP-dependent RNA helicase</fullName>
        <ecNumber evidence="6">3.6.4.13</ecNumber>
    </recommendedName>
</protein>
<evidence type="ECO:0000259" key="9">
    <source>
        <dbReference type="PROSITE" id="PS51194"/>
    </source>
</evidence>
<dbReference type="InterPro" id="IPR027417">
    <property type="entry name" value="P-loop_NTPase"/>
</dbReference>
<dbReference type="SMART" id="SM00487">
    <property type="entry name" value="DEXDc"/>
    <property type="match status" value="1"/>
</dbReference>
<comment type="domain">
    <text evidence="6">The Q motif is unique to and characteristic of the DEAD box family of RNA helicases and controls ATP binding and hydrolysis.</text>
</comment>
<comment type="catalytic activity">
    <reaction evidence="5">
        <text>N(6)-D-ribulosyl-L-lysyl-[protein] + ATP = N(6)-(3-O-phospho-D-ribulosyl)-L-lysyl-[protein] + ADP + H(+)</text>
        <dbReference type="Rhea" id="RHEA:48432"/>
        <dbReference type="Rhea" id="RHEA-COMP:12103"/>
        <dbReference type="Rhea" id="RHEA-COMP:12104"/>
        <dbReference type="ChEBI" id="CHEBI:15378"/>
        <dbReference type="ChEBI" id="CHEBI:30616"/>
        <dbReference type="ChEBI" id="CHEBI:90418"/>
        <dbReference type="ChEBI" id="CHEBI:90420"/>
        <dbReference type="ChEBI" id="CHEBI:456216"/>
        <dbReference type="EC" id="2.7.1.172"/>
    </reaction>
    <physiologicalReaction direction="left-to-right" evidence="5">
        <dbReference type="Rhea" id="RHEA:48433"/>
    </physiologicalReaction>
</comment>
<keyword evidence="11" id="KW-1185">Reference proteome</keyword>
<evidence type="ECO:0000313" key="11">
    <source>
        <dbReference type="Proteomes" id="UP000789831"/>
    </source>
</evidence>
<dbReference type="GO" id="GO:0003724">
    <property type="term" value="F:RNA helicase activity"/>
    <property type="evidence" value="ECO:0007669"/>
    <property type="project" value="UniProtKB-EC"/>
</dbReference>
<dbReference type="Gene3D" id="3.30.200.20">
    <property type="entry name" value="Phosphorylase Kinase, domain 1"/>
    <property type="match status" value="1"/>
</dbReference>
<dbReference type="GO" id="GO:0003723">
    <property type="term" value="F:RNA binding"/>
    <property type="evidence" value="ECO:0007669"/>
    <property type="project" value="UniProtKB-UniRule"/>
</dbReference>
<evidence type="ECO:0000259" key="8">
    <source>
        <dbReference type="PROSITE" id="PS51192"/>
    </source>
</evidence>
<feature type="region of interest" description="Disordered" evidence="7">
    <location>
        <begin position="769"/>
        <end position="827"/>
    </location>
</feature>
<dbReference type="GO" id="GO:0016787">
    <property type="term" value="F:hydrolase activity"/>
    <property type="evidence" value="ECO:0007669"/>
    <property type="project" value="UniProtKB-KW"/>
</dbReference>
<keyword evidence="1 6" id="KW-0547">Nucleotide-binding</keyword>
<dbReference type="GO" id="GO:0005524">
    <property type="term" value="F:ATP binding"/>
    <property type="evidence" value="ECO:0007669"/>
    <property type="project" value="UniProtKB-UniRule"/>
</dbReference>
<keyword evidence="4 6" id="KW-0694">RNA-binding</keyword>
<evidence type="ECO:0000256" key="5">
    <source>
        <dbReference type="ARBA" id="ARBA00048655"/>
    </source>
</evidence>
<gene>
    <name evidence="10" type="ORF">AGERDE_LOCUS5876</name>
</gene>
<dbReference type="Pfam" id="PF03881">
    <property type="entry name" value="Fructosamin_kin"/>
    <property type="match status" value="1"/>
</dbReference>
<evidence type="ECO:0000256" key="4">
    <source>
        <dbReference type="ARBA" id="ARBA00022884"/>
    </source>
</evidence>
<dbReference type="PROSITE" id="PS51257">
    <property type="entry name" value="PROKAR_LIPOPROTEIN"/>
    <property type="match status" value="1"/>
</dbReference>
<proteinExistence type="inferred from homology"/>
<evidence type="ECO:0000256" key="1">
    <source>
        <dbReference type="ARBA" id="ARBA00022741"/>
    </source>
</evidence>
<dbReference type="InterPro" id="IPR011009">
    <property type="entry name" value="Kinase-like_dom_sf"/>
</dbReference>
<feature type="domain" description="Helicase C-terminal" evidence="9">
    <location>
        <begin position="539"/>
        <end position="697"/>
    </location>
</feature>
<dbReference type="Pfam" id="PF00271">
    <property type="entry name" value="Helicase_C"/>
    <property type="match status" value="1"/>
</dbReference>
<dbReference type="PROSITE" id="PS51192">
    <property type="entry name" value="HELICASE_ATP_BIND_1"/>
    <property type="match status" value="1"/>
</dbReference>
<evidence type="ECO:0000313" key="10">
    <source>
        <dbReference type="EMBL" id="CAG8534543.1"/>
    </source>
</evidence>
<dbReference type="PANTHER" id="PTHR24031">
    <property type="entry name" value="RNA HELICASE"/>
    <property type="match status" value="1"/>
</dbReference>
<comment type="catalytic activity">
    <reaction evidence="6">
        <text>ATP + H2O = ADP + phosphate + H(+)</text>
        <dbReference type="Rhea" id="RHEA:13065"/>
        <dbReference type="ChEBI" id="CHEBI:15377"/>
        <dbReference type="ChEBI" id="CHEBI:15378"/>
        <dbReference type="ChEBI" id="CHEBI:30616"/>
        <dbReference type="ChEBI" id="CHEBI:43474"/>
        <dbReference type="ChEBI" id="CHEBI:456216"/>
        <dbReference type="EC" id="3.6.4.13"/>
    </reaction>
</comment>
<feature type="compositionally biased region" description="Basic and acidic residues" evidence="7">
    <location>
        <begin position="793"/>
        <end position="808"/>
    </location>
</feature>
<dbReference type="SUPFAM" id="SSF52540">
    <property type="entry name" value="P-loop containing nucleoside triphosphate hydrolases"/>
    <property type="match status" value="1"/>
</dbReference>
<dbReference type="InterPro" id="IPR016477">
    <property type="entry name" value="Fructo-/Ketosamine-3-kinase"/>
</dbReference>
<dbReference type="InterPro" id="IPR014001">
    <property type="entry name" value="Helicase_ATP-bd"/>
</dbReference>
<dbReference type="AlphaFoldDB" id="A0A9N9AL69"/>